<dbReference type="InterPro" id="IPR020084">
    <property type="entry name" value="NUDIX_hydrolase_CS"/>
</dbReference>
<comment type="cofactor">
    <cofactor evidence="1">
        <name>Mg(2+)</name>
        <dbReference type="ChEBI" id="CHEBI:18420"/>
    </cofactor>
</comment>
<dbReference type="EMBL" id="JBHTLU010000031">
    <property type="protein sequence ID" value="MFD1222626.1"/>
    <property type="molecule type" value="Genomic_DNA"/>
</dbReference>
<reference evidence="6" key="1">
    <citation type="journal article" date="2019" name="Int. J. Syst. Evol. Microbiol.">
        <title>The Global Catalogue of Microorganisms (GCM) 10K type strain sequencing project: providing services to taxonomists for standard genome sequencing and annotation.</title>
        <authorList>
            <consortium name="The Broad Institute Genomics Platform"/>
            <consortium name="The Broad Institute Genome Sequencing Center for Infectious Disease"/>
            <person name="Wu L."/>
            <person name="Ma J."/>
        </authorList>
    </citation>
    <scope>NUCLEOTIDE SEQUENCE [LARGE SCALE GENOMIC DNA]</scope>
    <source>
        <strain evidence="6">CCUG 53270</strain>
    </source>
</reference>
<evidence type="ECO:0000256" key="1">
    <source>
        <dbReference type="ARBA" id="ARBA00001946"/>
    </source>
</evidence>
<dbReference type="Proteomes" id="UP001597180">
    <property type="component" value="Unassembled WGS sequence"/>
</dbReference>
<dbReference type="InterPro" id="IPR000086">
    <property type="entry name" value="NUDIX_hydrolase_dom"/>
</dbReference>
<dbReference type="PROSITE" id="PS51462">
    <property type="entry name" value="NUDIX"/>
    <property type="match status" value="1"/>
</dbReference>
<dbReference type="InterPro" id="IPR015797">
    <property type="entry name" value="NUDIX_hydrolase-like_dom_sf"/>
</dbReference>
<evidence type="ECO:0000259" key="4">
    <source>
        <dbReference type="PROSITE" id="PS51462"/>
    </source>
</evidence>
<dbReference type="SUPFAM" id="SSF55811">
    <property type="entry name" value="Nudix"/>
    <property type="match status" value="1"/>
</dbReference>
<dbReference type="PRINTS" id="PR00502">
    <property type="entry name" value="NUDIXFAMILY"/>
</dbReference>
<dbReference type="PANTHER" id="PTHR43046">
    <property type="entry name" value="GDP-MANNOSE MANNOSYL HYDROLASE"/>
    <property type="match status" value="1"/>
</dbReference>
<keyword evidence="6" id="KW-1185">Reference proteome</keyword>
<dbReference type="Pfam" id="PF00293">
    <property type="entry name" value="NUDIX"/>
    <property type="match status" value="1"/>
</dbReference>
<dbReference type="InterPro" id="IPR020476">
    <property type="entry name" value="Nudix_hydrolase"/>
</dbReference>
<keyword evidence="2 3" id="KW-0378">Hydrolase</keyword>
<evidence type="ECO:0000313" key="5">
    <source>
        <dbReference type="EMBL" id="MFD1222626.1"/>
    </source>
</evidence>
<gene>
    <name evidence="5" type="ORF">ACFQ4B_21135</name>
</gene>
<accession>A0ABW3URV0</accession>
<dbReference type="Gene3D" id="3.90.79.10">
    <property type="entry name" value="Nucleoside Triphosphate Pyrophosphohydrolase"/>
    <property type="match status" value="1"/>
</dbReference>
<name>A0ABW3URV0_9BACL</name>
<dbReference type="PANTHER" id="PTHR43046:SF2">
    <property type="entry name" value="8-OXO-DGTP DIPHOSPHATASE-RELATED"/>
    <property type="match status" value="1"/>
</dbReference>
<evidence type="ECO:0000256" key="2">
    <source>
        <dbReference type="ARBA" id="ARBA00022801"/>
    </source>
</evidence>
<proteinExistence type="inferred from homology"/>
<feature type="domain" description="Nudix hydrolase" evidence="4">
    <location>
        <begin position="1"/>
        <end position="122"/>
    </location>
</feature>
<evidence type="ECO:0000313" key="6">
    <source>
        <dbReference type="Proteomes" id="UP001597180"/>
    </source>
</evidence>
<dbReference type="RefSeq" id="WP_345588309.1">
    <property type="nucleotide sequence ID" value="NZ_BAABJG010000015.1"/>
</dbReference>
<dbReference type="PROSITE" id="PS00893">
    <property type="entry name" value="NUDIX_BOX"/>
    <property type="match status" value="1"/>
</dbReference>
<evidence type="ECO:0000256" key="3">
    <source>
        <dbReference type="RuleBase" id="RU003476"/>
    </source>
</evidence>
<comment type="similarity">
    <text evidence="3">Belongs to the Nudix hydrolase family.</text>
</comment>
<comment type="caution">
    <text evidence="5">The sequence shown here is derived from an EMBL/GenBank/DDBJ whole genome shotgun (WGS) entry which is preliminary data.</text>
</comment>
<dbReference type="GO" id="GO:0016787">
    <property type="term" value="F:hydrolase activity"/>
    <property type="evidence" value="ECO:0007669"/>
    <property type="project" value="UniProtKB-KW"/>
</dbReference>
<dbReference type="CDD" id="cd04677">
    <property type="entry name" value="NUDIX_Hydrolase"/>
    <property type="match status" value="1"/>
</dbReference>
<protein>
    <submittedName>
        <fullName evidence="5">NUDIX hydrolase</fullName>
    </submittedName>
</protein>
<sequence>MWTNDRQELLLQQRSDNGRWGLPGGFMEPGESIEDTARREVWEETGLRLGALEHFGIYSNAEKHFANGDQTSLVQVLFTCRDFQGKLVESNHETLDNQFFPLHAIPSNLYTDHLVFFEDLASGGKPPFVR</sequence>
<organism evidence="5 6">
    <name type="scientific">Paenibacillus vulneris</name>
    <dbReference type="NCBI Taxonomy" id="1133364"/>
    <lineage>
        <taxon>Bacteria</taxon>
        <taxon>Bacillati</taxon>
        <taxon>Bacillota</taxon>
        <taxon>Bacilli</taxon>
        <taxon>Bacillales</taxon>
        <taxon>Paenibacillaceae</taxon>
        <taxon>Paenibacillus</taxon>
    </lineage>
</organism>